<proteinExistence type="predicted"/>
<dbReference type="EMBL" id="JACZHT010000001">
    <property type="protein sequence ID" value="MBE1236336.1"/>
    <property type="molecule type" value="Genomic_DNA"/>
</dbReference>
<accession>A0A8J6YHD7</accession>
<reference evidence="2" key="1">
    <citation type="submission" date="2020-10" db="EMBL/GenBank/DDBJ databases">
        <title>Genome sequence of the unusual species of purple photosynthetic bacteria, Phaeovibrio sulfidiphilus DSM 23193, type strain.</title>
        <authorList>
            <person name="Kyndt J.A."/>
            <person name="Meyer T.E."/>
        </authorList>
    </citation>
    <scope>NUCLEOTIDE SEQUENCE</scope>
    <source>
        <strain evidence="2">DSM 23193</strain>
    </source>
</reference>
<feature type="chain" id="PRO_5035187562" description="Lipoprotein" evidence="1">
    <location>
        <begin position="31"/>
        <end position="151"/>
    </location>
</feature>
<evidence type="ECO:0000256" key="1">
    <source>
        <dbReference type="SAM" id="SignalP"/>
    </source>
</evidence>
<evidence type="ECO:0000313" key="3">
    <source>
        <dbReference type="Proteomes" id="UP000631034"/>
    </source>
</evidence>
<sequence length="151" mass="15992">MAPVSRFRRVLAFGLALGAGLSSGPGAVIAAGAADGASPEAPGAARTPFLQSIVMLDTPSGCCEPFLPLETWLEKVSAREDAPEVTLDRSDAHEVLVSVRWSDGRVLGFRVQQAGGRLFLLRYVEDGQLVTPEGAEARQAMGQRFRALSDP</sequence>
<organism evidence="2 3">
    <name type="scientific">Phaeovibrio sulfidiphilus</name>
    <dbReference type="NCBI Taxonomy" id="1220600"/>
    <lineage>
        <taxon>Bacteria</taxon>
        <taxon>Pseudomonadati</taxon>
        <taxon>Pseudomonadota</taxon>
        <taxon>Alphaproteobacteria</taxon>
        <taxon>Rhodospirillales</taxon>
        <taxon>Rhodospirillaceae</taxon>
        <taxon>Phaeovibrio</taxon>
    </lineage>
</organism>
<keyword evidence="3" id="KW-1185">Reference proteome</keyword>
<feature type="signal peptide" evidence="1">
    <location>
        <begin position="1"/>
        <end position="30"/>
    </location>
</feature>
<name>A0A8J6YHD7_9PROT</name>
<dbReference type="Proteomes" id="UP000631034">
    <property type="component" value="Unassembled WGS sequence"/>
</dbReference>
<dbReference type="RefSeq" id="WP_192533201.1">
    <property type="nucleotide sequence ID" value="NZ_JACZHT010000001.1"/>
</dbReference>
<evidence type="ECO:0000313" key="2">
    <source>
        <dbReference type="EMBL" id="MBE1236336.1"/>
    </source>
</evidence>
<gene>
    <name evidence="2" type="ORF">IHV25_01530</name>
</gene>
<evidence type="ECO:0008006" key="4">
    <source>
        <dbReference type="Google" id="ProtNLM"/>
    </source>
</evidence>
<dbReference type="AlphaFoldDB" id="A0A8J6YHD7"/>
<protein>
    <recommendedName>
        <fullName evidence="4">Lipoprotein</fullName>
    </recommendedName>
</protein>
<keyword evidence="1" id="KW-0732">Signal</keyword>
<comment type="caution">
    <text evidence="2">The sequence shown here is derived from an EMBL/GenBank/DDBJ whole genome shotgun (WGS) entry which is preliminary data.</text>
</comment>